<protein>
    <submittedName>
        <fullName evidence="1">Uncharacterized protein</fullName>
    </submittedName>
</protein>
<reference evidence="1" key="2">
    <citation type="journal article" date="2015" name="Fish Shellfish Immunol.">
        <title>Early steps in the European eel (Anguilla anguilla)-Vibrio vulnificus interaction in the gills: Role of the RtxA13 toxin.</title>
        <authorList>
            <person name="Callol A."/>
            <person name="Pajuelo D."/>
            <person name="Ebbesson L."/>
            <person name="Teles M."/>
            <person name="MacKenzie S."/>
            <person name="Amaro C."/>
        </authorList>
    </citation>
    <scope>NUCLEOTIDE SEQUENCE</scope>
</reference>
<reference evidence="1" key="1">
    <citation type="submission" date="2014-11" db="EMBL/GenBank/DDBJ databases">
        <authorList>
            <person name="Amaro Gonzalez C."/>
        </authorList>
    </citation>
    <scope>NUCLEOTIDE SEQUENCE</scope>
</reference>
<dbReference type="AlphaFoldDB" id="A0A0E9U554"/>
<sequence>MNPIVFVINWGLDISTIRSD</sequence>
<dbReference type="EMBL" id="GBXM01048474">
    <property type="protein sequence ID" value="JAH60103.1"/>
    <property type="molecule type" value="Transcribed_RNA"/>
</dbReference>
<organism evidence="1">
    <name type="scientific">Anguilla anguilla</name>
    <name type="common">European freshwater eel</name>
    <name type="synonym">Muraena anguilla</name>
    <dbReference type="NCBI Taxonomy" id="7936"/>
    <lineage>
        <taxon>Eukaryota</taxon>
        <taxon>Metazoa</taxon>
        <taxon>Chordata</taxon>
        <taxon>Craniata</taxon>
        <taxon>Vertebrata</taxon>
        <taxon>Euteleostomi</taxon>
        <taxon>Actinopterygii</taxon>
        <taxon>Neopterygii</taxon>
        <taxon>Teleostei</taxon>
        <taxon>Anguilliformes</taxon>
        <taxon>Anguillidae</taxon>
        <taxon>Anguilla</taxon>
    </lineage>
</organism>
<evidence type="ECO:0000313" key="1">
    <source>
        <dbReference type="EMBL" id="JAH60103.1"/>
    </source>
</evidence>
<proteinExistence type="predicted"/>
<name>A0A0E9U554_ANGAN</name>
<accession>A0A0E9U554</accession>